<feature type="transmembrane region" description="Helical" evidence="1">
    <location>
        <begin position="36"/>
        <end position="54"/>
    </location>
</feature>
<feature type="transmembrane region" description="Helical" evidence="1">
    <location>
        <begin position="6"/>
        <end position="24"/>
    </location>
</feature>
<dbReference type="InterPro" id="IPR004316">
    <property type="entry name" value="SWEET_rpt"/>
</dbReference>
<name>A0A1I3ZDU0_9HYPH</name>
<keyword evidence="1 2" id="KW-0812">Transmembrane</keyword>
<evidence type="ECO:0000313" key="3">
    <source>
        <dbReference type="Proteomes" id="UP000323300"/>
    </source>
</evidence>
<dbReference type="Pfam" id="PF03083">
    <property type="entry name" value="MtN3_slv"/>
    <property type="match status" value="1"/>
</dbReference>
<keyword evidence="1" id="KW-1133">Transmembrane helix</keyword>
<dbReference type="AlphaFoldDB" id="A0A1I3ZDU0"/>
<protein>
    <submittedName>
        <fullName evidence="2">MtN3 and saliva related transmembrane protein</fullName>
    </submittedName>
</protein>
<keyword evidence="3" id="KW-1185">Reference proteome</keyword>
<dbReference type="Gene3D" id="1.20.1280.290">
    <property type="match status" value="1"/>
</dbReference>
<accession>A0A1I3ZDU0</accession>
<keyword evidence="1" id="KW-0472">Membrane</keyword>
<organism evidence="2 3">
    <name type="scientific">Neomesorhizobium albiziae</name>
    <dbReference type="NCBI Taxonomy" id="335020"/>
    <lineage>
        <taxon>Bacteria</taxon>
        <taxon>Pseudomonadati</taxon>
        <taxon>Pseudomonadota</taxon>
        <taxon>Alphaproteobacteria</taxon>
        <taxon>Hyphomicrobiales</taxon>
        <taxon>Phyllobacteriaceae</taxon>
        <taxon>Neomesorhizobium</taxon>
    </lineage>
</organism>
<reference evidence="2 3" key="1">
    <citation type="submission" date="2016-10" db="EMBL/GenBank/DDBJ databases">
        <authorList>
            <person name="Varghese N."/>
            <person name="Submissions S."/>
        </authorList>
    </citation>
    <scope>NUCLEOTIDE SEQUENCE [LARGE SCALE GENOMIC DNA]</scope>
    <source>
        <strain evidence="2 3">DSM 21822</strain>
    </source>
</reference>
<feature type="transmembrane region" description="Helical" evidence="1">
    <location>
        <begin position="60"/>
        <end position="80"/>
    </location>
</feature>
<dbReference type="EMBL" id="FOSL01000006">
    <property type="protein sequence ID" value="SFK41901.1"/>
    <property type="molecule type" value="Genomic_DNA"/>
</dbReference>
<sequence>MPFSIEMVGALAAAVTTLCWLPQIAKMIRERQTQGVSLVANLVLSTGLVLWMVYGVLIGSWPVIVANAVTLALILAIVGLKLRYG</sequence>
<proteinExistence type="predicted"/>
<evidence type="ECO:0000313" key="2">
    <source>
        <dbReference type="EMBL" id="SFK41901.1"/>
    </source>
</evidence>
<dbReference type="NCBIfam" id="NF037968">
    <property type="entry name" value="SemiSWEET_2"/>
    <property type="match status" value="1"/>
</dbReference>
<dbReference type="RefSeq" id="WP_244621682.1">
    <property type="nucleotide sequence ID" value="NZ_BSPE01000031.1"/>
</dbReference>
<dbReference type="GO" id="GO:0016020">
    <property type="term" value="C:membrane"/>
    <property type="evidence" value="ECO:0007669"/>
    <property type="project" value="InterPro"/>
</dbReference>
<dbReference type="Proteomes" id="UP000323300">
    <property type="component" value="Unassembled WGS sequence"/>
</dbReference>
<evidence type="ECO:0000256" key="1">
    <source>
        <dbReference type="SAM" id="Phobius"/>
    </source>
</evidence>
<dbReference type="GO" id="GO:0051119">
    <property type="term" value="F:sugar transmembrane transporter activity"/>
    <property type="evidence" value="ECO:0007669"/>
    <property type="project" value="InterPro"/>
</dbReference>
<dbReference type="InterPro" id="IPR047662">
    <property type="entry name" value="SemiSWEET"/>
</dbReference>
<gene>
    <name evidence="2" type="ORF">SAMN04488498_106100</name>
</gene>